<gene>
    <name evidence="1" type="ORF">T05_12420</name>
</gene>
<dbReference type="AlphaFoldDB" id="A0A0V0T1X3"/>
<accession>A0A0V0T1X3</accession>
<dbReference type="EMBL" id="JYDJ01000968">
    <property type="protein sequence ID" value="KRX32987.1"/>
    <property type="molecule type" value="Genomic_DNA"/>
</dbReference>
<name>A0A0V0T1X3_9BILA</name>
<comment type="caution">
    <text evidence="1">The sequence shown here is derived from an EMBL/GenBank/DDBJ whole genome shotgun (WGS) entry which is preliminary data.</text>
</comment>
<evidence type="ECO:0000313" key="2">
    <source>
        <dbReference type="Proteomes" id="UP000055048"/>
    </source>
</evidence>
<proteinExistence type="predicted"/>
<evidence type="ECO:0000313" key="1">
    <source>
        <dbReference type="EMBL" id="KRX32987.1"/>
    </source>
</evidence>
<sequence>MVVAPYKISQDQTFYFAAPSTTLNTIRKEIHGKVKFVRKVSDIWLCEYRHKRERS</sequence>
<reference evidence="1 2" key="1">
    <citation type="submission" date="2015-01" db="EMBL/GenBank/DDBJ databases">
        <title>Evolution of Trichinella species and genotypes.</title>
        <authorList>
            <person name="Korhonen P.K."/>
            <person name="Edoardo P."/>
            <person name="Giuseppe L.R."/>
            <person name="Gasser R.B."/>
        </authorList>
    </citation>
    <scope>NUCLEOTIDE SEQUENCE [LARGE SCALE GENOMIC DNA]</scope>
    <source>
        <strain evidence="1">ISS417</strain>
    </source>
</reference>
<dbReference type="Proteomes" id="UP000055048">
    <property type="component" value="Unassembled WGS sequence"/>
</dbReference>
<keyword evidence="2" id="KW-1185">Reference proteome</keyword>
<organism evidence="1 2">
    <name type="scientific">Trichinella murrelli</name>
    <dbReference type="NCBI Taxonomy" id="144512"/>
    <lineage>
        <taxon>Eukaryota</taxon>
        <taxon>Metazoa</taxon>
        <taxon>Ecdysozoa</taxon>
        <taxon>Nematoda</taxon>
        <taxon>Enoplea</taxon>
        <taxon>Dorylaimia</taxon>
        <taxon>Trichinellida</taxon>
        <taxon>Trichinellidae</taxon>
        <taxon>Trichinella</taxon>
    </lineage>
</organism>
<protein>
    <submittedName>
        <fullName evidence="1">Uncharacterized protein</fullName>
    </submittedName>
</protein>